<dbReference type="InterPro" id="IPR047711">
    <property type="entry name" value="CBAH"/>
</dbReference>
<dbReference type="Pfam" id="PF02275">
    <property type="entry name" value="CBAH"/>
    <property type="match status" value="1"/>
</dbReference>
<comment type="catalytic activity">
    <reaction evidence="9">
        <text>taurodeoxycholate + H2O = deoxycholate + taurine</text>
        <dbReference type="Rhea" id="RHEA:47556"/>
        <dbReference type="ChEBI" id="CHEBI:15377"/>
        <dbReference type="ChEBI" id="CHEBI:23614"/>
        <dbReference type="ChEBI" id="CHEBI:36261"/>
        <dbReference type="ChEBI" id="CHEBI:507393"/>
    </reaction>
    <physiologicalReaction direction="left-to-right" evidence="9">
        <dbReference type="Rhea" id="RHEA:47557"/>
    </physiologicalReaction>
</comment>
<evidence type="ECO:0000256" key="6">
    <source>
        <dbReference type="ARBA" id="ARBA00044804"/>
    </source>
</evidence>
<dbReference type="InterPro" id="IPR029055">
    <property type="entry name" value="Ntn_hydrolases_N"/>
</dbReference>
<evidence type="ECO:0000256" key="7">
    <source>
        <dbReference type="ARBA" id="ARBA00044806"/>
    </source>
</evidence>
<dbReference type="EMBL" id="SRYV01000011">
    <property type="protein sequence ID" value="TGY14045.1"/>
    <property type="molecule type" value="Genomic_DNA"/>
</dbReference>
<evidence type="ECO:0000256" key="8">
    <source>
        <dbReference type="ARBA" id="ARBA00047285"/>
    </source>
</evidence>
<comment type="similarity">
    <text evidence="2">Belongs to the peptidase C59 family.</text>
</comment>
<evidence type="ECO:0000256" key="1">
    <source>
        <dbReference type="ARBA" id="ARBA00004860"/>
    </source>
</evidence>
<evidence type="ECO:0000256" key="5">
    <source>
        <dbReference type="ARBA" id="ARBA00044769"/>
    </source>
</evidence>
<dbReference type="PANTHER" id="PTHR35527:SF2">
    <property type="entry name" value="HYDROLASE"/>
    <property type="match status" value="1"/>
</dbReference>
<protein>
    <recommendedName>
        <fullName evidence="5">choloylglycine hydrolase</fullName>
        <ecNumber evidence="5">3.5.1.24</ecNumber>
    </recommendedName>
    <alternativeName>
        <fullName evidence="6">Bile salt hydrolase</fullName>
    </alternativeName>
    <alternativeName>
        <fullName evidence="7">Choloylglycine hydrolase</fullName>
    </alternativeName>
</protein>
<evidence type="ECO:0000313" key="12">
    <source>
        <dbReference type="Proteomes" id="UP000309117"/>
    </source>
</evidence>
<gene>
    <name evidence="11" type="ORF">E5351_06860</name>
</gene>
<dbReference type="InterPro" id="IPR052193">
    <property type="entry name" value="Peptidase_C59"/>
</dbReference>
<evidence type="ECO:0000256" key="9">
    <source>
        <dbReference type="ARBA" id="ARBA00048897"/>
    </source>
</evidence>
<organism evidence="11 12">
    <name type="scientific">Lactobacillus intestinalis</name>
    <dbReference type="NCBI Taxonomy" id="151781"/>
    <lineage>
        <taxon>Bacteria</taxon>
        <taxon>Bacillati</taxon>
        <taxon>Bacillota</taxon>
        <taxon>Bacilli</taxon>
        <taxon>Lactobacillales</taxon>
        <taxon>Lactobacillaceae</taxon>
        <taxon>Lactobacillus</taxon>
    </lineage>
</organism>
<dbReference type="SUPFAM" id="SSF56235">
    <property type="entry name" value="N-terminal nucleophile aminohydrolases (Ntn hydrolases)"/>
    <property type="match status" value="1"/>
</dbReference>
<keyword evidence="3 11" id="KW-0378">Hydrolase</keyword>
<dbReference type="GO" id="GO:0006629">
    <property type="term" value="P:lipid metabolic process"/>
    <property type="evidence" value="ECO:0007669"/>
    <property type="project" value="UniProtKB-KW"/>
</dbReference>
<evidence type="ECO:0000256" key="2">
    <source>
        <dbReference type="ARBA" id="ARBA00006625"/>
    </source>
</evidence>
<dbReference type="EC" id="3.5.1.24" evidence="5"/>
<feature type="domain" description="Choloylglycine hydrolase/NAAA C-terminal" evidence="10">
    <location>
        <begin position="2"/>
        <end position="316"/>
    </location>
</feature>
<dbReference type="Proteomes" id="UP000309117">
    <property type="component" value="Unassembled WGS sequence"/>
</dbReference>
<evidence type="ECO:0000259" key="10">
    <source>
        <dbReference type="Pfam" id="PF02275"/>
    </source>
</evidence>
<sequence length="316" mass="35209">MCTGLRFTDDQGNLYFGRNLDVGQDYGEKVIVTPRNYPLPYKFLADSKTSKAVIGMGIVVDGYPSYFDCFNEDGLGIAGLNFPHYAQFSKEPVDGKINLASYEIMLWVTQNFTTVKEVKEALKNVNLVSEAINSDFAVAPLHWIISDNEEAIVVEVSKQYGMKVFEDKLGVLTNSPDFNWQVTNLGNYTGLSPHDATVQNWKGQEVMPWGVGTGSLGLPGDSIPASRFAKVAYLNANYPTQKGETANVAKFFNILKSVAMVKGSVINNQGKDEYTVYTACYSSKTKTYYCNYATDFELKKYTITDENLNLNKLTIY</sequence>
<reference evidence="11 12" key="1">
    <citation type="submission" date="2019-04" db="EMBL/GenBank/DDBJ databases">
        <title>Microbes associate with the intestines of laboratory mice.</title>
        <authorList>
            <person name="Navarre W."/>
            <person name="Wong E."/>
            <person name="Huang K."/>
            <person name="Tropini C."/>
            <person name="Ng K."/>
            <person name="Yu B."/>
        </authorList>
    </citation>
    <scope>NUCLEOTIDE SEQUENCE [LARGE SCALE GENOMIC DNA]</scope>
    <source>
        <strain evidence="11 12">NM61_E11</strain>
    </source>
</reference>
<dbReference type="GO" id="GO:0045302">
    <property type="term" value="F:choloylglycine hydrolase activity"/>
    <property type="evidence" value="ECO:0007669"/>
    <property type="project" value="UniProtKB-EC"/>
</dbReference>
<dbReference type="PANTHER" id="PTHR35527">
    <property type="entry name" value="CHOLOYLGLYCINE HYDROLASE"/>
    <property type="match status" value="1"/>
</dbReference>
<accession>A0A4S2BIP3</accession>
<evidence type="ECO:0000313" key="11">
    <source>
        <dbReference type="EMBL" id="TGY14045.1"/>
    </source>
</evidence>
<name>A0A4S2BIP3_9LACO</name>
<proteinExistence type="inferred from homology"/>
<dbReference type="CDD" id="cd00542">
    <property type="entry name" value="Ntn_PVA"/>
    <property type="match status" value="1"/>
</dbReference>
<keyword evidence="4" id="KW-0443">Lipid metabolism</keyword>
<dbReference type="Gene3D" id="3.60.60.10">
    <property type="entry name" value="Penicillin V Acylase, Chain A"/>
    <property type="match status" value="1"/>
</dbReference>
<comment type="catalytic activity">
    <reaction evidence="8">
        <text>cholate + taurine = taurocholate + H2O</text>
        <dbReference type="Rhea" id="RHEA:47108"/>
        <dbReference type="ChEBI" id="CHEBI:15377"/>
        <dbReference type="ChEBI" id="CHEBI:29747"/>
        <dbReference type="ChEBI" id="CHEBI:36257"/>
        <dbReference type="ChEBI" id="CHEBI:507393"/>
    </reaction>
    <physiologicalReaction direction="right-to-left" evidence="8">
        <dbReference type="Rhea" id="RHEA:47110"/>
    </physiologicalReaction>
</comment>
<dbReference type="RefSeq" id="WP_135960582.1">
    <property type="nucleotide sequence ID" value="NZ_CAKOCM010000002.1"/>
</dbReference>
<dbReference type="NCBIfam" id="NF038245">
    <property type="entry name" value="bile_salt_hydro"/>
    <property type="match status" value="1"/>
</dbReference>
<dbReference type="AlphaFoldDB" id="A0A4S2BIP3"/>
<evidence type="ECO:0000256" key="4">
    <source>
        <dbReference type="ARBA" id="ARBA00023098"/>
    </source>
</evidence>
<comment type="caution">
    <text evidence="11">The sequence shown here is derived from an EMBL/GenBank/DDBJ whole genome shotgun (WGS) entry which is preliminary data.</text>
</comment>
<dbReference type="InterPro" id="IPR029132">
    <property type="entry name" value="CBAH/NAAA_C"/>
</dbReference>
<evidence type="ECO:0000256" key="3">
    <source>
        <dbReference type="ARBA" id="ARBA00022801"/>
    </source>
</evidence>
<comment type="pathway">
    <text evidence="1">Lipid metabolism; bile acid biosynthesis.</text>
</comment>